<dbReference type="EMBL" id="JAAKZF010000019">
    <property type="protein sequence ID" value="NGO52603.1"/>
    <property type="molecule type" value="Genomic_DNA"/>
</dbReference>
<sequence>MKHMLTAAAFAIAGLLSTGMAFAQVDYPADSVRIMVPAAPGGSTDVDARIFGDYFQKHSGSSVAIVNQPAGGGVVAAQTVATSPADGSVLYIWHAAVHTTNLSGQSPFAYTDLTPLATVAEYNDVYAVRADAPYSTLPELADHARKNPDSVTIGSQFGGTTQVKGDAINALSDGAMRVVDAGGESDRISRFWASRWTSSP</sequence>
<comment type="caution">
    <text evidence="3">The sequence shown here is derived from an EMBL/GenBank/DDBJ whole genome shotgun (WGS) entry which is preliminary data.</text>
</comment>
<proteinExistence type="inferred from homology"/>
<gene>
    <name evidence="3" type="ORF">G6N73_15690</name>
</gene>
<evidence type="ECO:0000256" key="2">
    <source>
        <dbReference type="SAM" id="SignalP"/>
    </source>
</evidence>
<dbReference type="InterPro" id="IPR042100">
    <property type="entry name" value="Bug_dom1"/>
</dbReference>
<name>A0A6G4WEI3_9HYPH</name>
<accession>A0A6G4WEI3</accession>
<dbReference type="InterPro" id="IPR005064">
    <property type="entry name" value="BUG"/>
</dbReference>
<dbReference type="Pfam" id="PF03401">
    <property type="entry name" value="TctC"/>
    <property type="match status" value="1"/>
</dbReference>
<dbReference type="PANTHER" id="PTHR42928:SF3">
    <property type="entry name" value="UPF0065 PROTEIN YFLP"/>
    <property type="match status" value="1"/>
</dbReference>
<dbReference type="PANTHER" id="PTHR42928">
    <property type="entry name" value="TRICARBOXYLATE-BINDING PROTEIN"/>
    <property type="match status" value="1"/>
</dbReference>
<dbReference type="Proteomes" id="UP001642900">
    <property type="component" value="Unassembled WGS sequence"/>
</dbReference>
<keyword evidence="2" id="KW-0732">Signal</keyword>
<keyword evidence="4" id="KW-1185">Reference proteome</keyword>
<dbReference type="AlphaFoldDB" id="A0A6G4WEI3"/>
<evidence type="ECO:0000256" key="1">
    <source>
        <dbReference type="ARBA" id="ARBA00006987"/>
    </source>
</evidence>
<dbReference type="RefSeq" id="WP_165029146.1">
    <property type="nucleotide sequence ID" value="NZ_JAAKZF010000019.1"/>
</dbReference>
<organism evidence="3 4">
    <name type="scientific">Allomesorhizobium camelthorni</name>
    <dbReference type="NCBI Taxonomy" id="475069"/>
    <lineage>
        <taxon>Bacteria</taxon>
        <taxon>Pseudomonadati</taxon>
        <taxon>Pseudomonadota</taxon>
        <taxon>Alphaproteobacteria</taxon>
        <taxon>Hyphomicrobiales</taxon>
        <taxon>Phyllobacteriaceae</taxon>
        <taxon>Allomesorhizobium</taxon>
    </lineage>
</organism>
<comment type="similarity">
    <text evidence="1">Belongs to the UPF0065 (bug) family.</text>
</comment>
<feature type="chain" id="PRO_5026251573" description="Tripartite tricarboxylate transporter substrate binding protein" evidence="2">
    <location>
        <begin position="24"/>
        <end position="200"/>
    </location>
</feature>
<reference evidence="3 4" key="1">
    <citation type="submission" date="2020-02" db="EMBL/GenBank/DDBJ databases">
        <title>Genome sequence of strain CCNWXJ40-4.</title>
        <authorList>
            <person name="Gao J."/>
            <person name="Sun J."/>
        </authorList>
    </citation>
    <scope>NUCLEOTIDE SEQUENCE [LARGE SCALE GENOMIC DNA]</scope>
    <source>
        <strain evidence="3 4">CCNWXJ 40-4</strain>
    </source>
</reference>
<evidence type="ECO:0000313" key="4">
    <source>
        <dbReference type="Proteomes" id="UP001642900"/>
    </source>
</evidence>
<dbReference type="Gene3D" id="3.40.190.150">
    <property type="entry name" value="Bordetella uptake gene, domain 1"/>
    <property type="match status" value="1"/>
</dbReference>
<feature type="signal peptide" evidence="2">
    <location>
        <begin position="1"/>
        <end position="23"/>
    </location>
</feature>
<evidence type="ECO:0000313" key="3">
    <source>
        <dbReference type="EMBL" id="NGO52603.1"/>
    </source>
</evidence>
<protein>
    <recommendedName>
        <fullName evidence="5">Tripartite tricarboxylate transporter substrate binding protein</fullName>
    </recommendedName>
</protein>
<dbReference type="Gene3D" id="3.40.190.10">
    <property type="entry name" value="Periplasmic binding protein-like II"/>
    <property type="match status" value="1"/>
</dbReference>
<evidence type="ECO:0008006" key="5">
    <source>
        <dbReference type="Google" id="ProtNLM"/>
    </source>
</evidence>